<dbReference type="InterPro" id="IPR036680">
    <property type="entry name" value="SPOR-like_sf"/>
</dbReference>
<feature type="domain" description="SPOR" evidence="2">
    <location>
        <begin position="65"/>
        <end position="124"/>
    </location>
</feature>
<evidence type="ECO:0000259" key="2">
    <source>
        <dbReference type="Pfam" id="PF05036"/>
    </source>
</evidence>
<gene>
    <name evidence="3" type="ORF">N7U66_10210</name>
</gene>
<feature type="chain" id="PRO_5039108717" evidence="1">
    <location>
        <begin position="25"/>
        <end position="126"/>
    </location>
</feature>
<reference evidence="3" key="1">
    <citation type="submission" date="2022-11" db="EMBL/GenBank/DDBJ databases">
        <title>Lacinutrix neustonica HL-RS19T sp. nov., isolated from the surface microlayer sample of brackish Lake Shihwa.</title>
        <authorList>
            <person name="Choi J.Y."/>
            <person name="Hwang C.Y."/>
        </authorList>
    </citation>
    <scope>NUCLEOTIDE SEQUENCE</scope>
    <source>
        <strain evidence="3">HL-RS19</strain>
    </source>
</reference>
<evidence type="ECO:0000256" key="1">
    <source>
        <dbReference type="SAM" id="SignalP"/>
    </source>
</evidence>
<dbReference type="EMBL" id="CP113088">
    <property type="protein sequence ID" value="WAC03755.1"/>
    <property type="molecule type" value="Genomic_DNA"/>
</dbReference>
<evidence type="ECO:0000313" key="4">
    <source>
        <dbReference type="Proteomes" id="UP001164705"/>
    </source>
</evidence>
<feature type="signal peptide" evidence="1">
    <location>
        <begin position="1"/>
        <end position="24"/>
    </location>
</feature>
<dbReference type="KEGG" id="lnu:N7U66_10210"/>
<dbReference type="GO" id="GO:0042834">
    <property type="term" value="F:peptidoglycan binding"/>
    <property type="evidence" value="ECO:0007669"/>
    <property type="project" value="InterPro"/>
</dbReference>
<dbReference type="Gene3D" id="3.30.70.1070">
    <property type="entry name" value="Sporulation related repeat"/>
    <property type="match status" value="1"/>
</dbReference>
<dbReference type="AlphaFoldDB" id="A0A9E8SIK0"/>
<name>A0A9E8SIK0_9FLAO</name>
<sequence>MKRTLFKTLYISGALVLFSVLGHAQEGQVTIKQDAEISNLLKLKKEINGENTDSDRYKISIFSGSRSSAENAQNGYINTFNSWPSKIVYETPNYKVYVGNFRSRLEADRALIQIKKKFSSAFVFKP</sequence>
<protein>
    <submittedName>
        <fullName evidence="3">SPOR domain-containing protein</fullName>
    </submittedName>
</protein>
<organism evidence="3 4">
    <name type="scientific">Lacinutrix neustonica</name>
    <dbReference type="NCBI Taxonomy" id="2980107"/>
    <lineage>
        <taxon>Bacteria</taxon>
        <taxon>Pseudomonadati</taxon>
        <taxon>Bacteroidota</taxon>
        <taxon>Flavobacteriia</taxon>
        <taxon>Flavobacteriales</taxon>
        <taxon>Flavobacteriaceae</taxon>
        <taxon>Lacinutrix</taxon>
    </lineage>
</organism>
<dbReference type="Proteomes" id="UP001164705">
    <property type="component" value="Chromosome"/>
</dbReference>
<proteinExistence type="predicted"/>
<dbReference type="SUPFAM" id="SSF110997">
    <property type="entry name" value="Sporulation related repeat"/>
    <property type="match status" value="1"/>
</dbReference>
<dbReference type="RefSeq" id="WP_267678390.1">
    <property type="nucleotide sequence ID" value="NZ_CP113088.1"/>
</dbReference>
<keyword evidence="1" id="KW-0732">Signal</keyword>
<evidence type="ECO:0000313" key="3">
    <source>
        <dbReference type="EMBL" id="WAC03755.1"/>
    </source>
</evidence>
<dbReference type="InterPro" id="IPR007730">
    <property type="entry name" value="SPOR-like_dom"/>
</dbReference>
<keyword evidence="4" id="KW-1185">Reference proteome</keyword>
<accession>A0A9E8SIK0</accession>
<dbReference type="Pfam" id="PF05036">
    <property type="entry name" value="SPOR"/>
    <property type="match status" value="1"/>
</dbReference>